<proteinExistence type="inferred from homology"/>
<dbReference type="InterPro" id="IPR017853">
    <property type="entry name" value="GH"/>
</dbReference>
<dbReference type="SUPFAM" id="SSF51445">
    <property type="entry name" value="(Trans)glycosidases"/>
    <property type="match status" value="1"/>
</dbReference>
<reference evidence="4 5" key="1">
    <citation type="journal article" date="2014" name="Int. J. Syst. Evol. Microbiol.">
        <title>Complete genome sequence of Corynebacterium casei LMG S-19264T (=DSM 44701T), isolated from a smear-ripened cheese.</title>
        <authorList>
            <consortium name="US DOE Joint Genome Institute (JGI-PGF)"/>
            <person name="Walter F."/>
            <person name="Albersmeier A."/>
            <person name="Kalinowski J."/>
            <person name="Ruckert C."/>
        </authorList>
    </citation>
    <scope>NUCLEOTIDE SEQUENCE [LARGE SCALE GENOMIC DNA]</scope>
    <source>
        <strain evidence="4 5">KCTC 23968</strain>
    </source>
</reference>
<evidence type="ECO:0000256" key="1">
    <source>
        <dbReference type="ARBA" id="ARBA00008061"/>
    </source>
</evidence>
<dbReference type="PANTHER" id="PTHR47786">
    <property type="entry name" value="ALPHA-1,4-GLUCAN:MALTOSE-1-PHOSPHATE MALTOSYLTRANSFERASE"/>
    <property type="match status" value="1"/>
</dbReference>
<dbReference type="CDD" id="cd11313">
    <property type="entry name" value="AmyAc_arch_bac_AmyA"/>
    <property type="match status" value="1"/>
</dbReference>
<evidence type="ECO:0000313" key="4">
    <source>
        <dbReference type="EMBL" id="GGX70803.1"/>
    </source>
</evidence>
<dbReference type="Gene3D" id="2.60.40.1180">
    <property type="entry name" value="Golgi alpha-mannosidase II"/>
    <property type="match status" value="1"/>
</dbReference>
<dbReference type="GO" id="GO:0005975">
    <property type="term" value="P:carbohydrate metabolic process"/>
    <property type="evidence" value="ECO:0007669"/>
    <property type="project" value="InterPro"/>
</dbReference>
<dbReference type="AlphaFoldDB" id="A0A918KPA6"/>
<protein>
    <submittedName>
        <fullName evidence="4">Alpha-amlyase</fullName>
    </submittedName>
</protein>
<keyword evidence="2" id="KW-0378">Hydrolase</keyword>
<dbReference type="Gene3D" id="3.20.20.80">
    <property type="entry name" value="Glycosidases"/>
    <property type="match status" value="1"/>
</dbReference>
<keyword evidence="5" id="KW-1185">Reference proteome</keyword>
<dbReference type="SUPFAM" id="SSF51011">
    <property type="entry name" value="Glycosyl hydrolase domain"/>
    <property type="match status" value="1"/>
</dbReference>
<evidence type="ECO:0000259" key="3">
    <source>
        <dbReference type="SMART" id="SM00642"/>
    </source>
</evidence>
<dbReference type="EMBL" id="BMYV01000002">
    <property type="protein sequence ID" value="GGX70803.1"/>
    <property type="molecule type" value="Genomic_DNA"/>
</dbReference>
<organism evidence="4 5">
    <name type="scientific">Litorimonas cladophorae</name>
    <dbReference type="NCBI Taxonomy" id="1220491"/>
    <lineage>
        <taxon>Bacteria</taxon>
        <taxon>Pseudomonadati</taxon>
        <taxon>Pseudomonadota</taxon>
        <taxon>Alphaproteobacteria</taxon>
        <taxon>Maricaulales</taxon>
        <taxon>Robiginitomaculaceae</taxon>
    </lineage>
</organism>
<accession>A0A918KPA6</accession>
<sequence>MRKFFLLSVAALTLAACGVDKSETMTQALGTTSKSINFSQAKTPEWARNAVIYQINTRQYSESGTFAAVEADLARIKALGVDVLWLMPIHPIGEKKRKGSMGSPYAVKDFRSVNPDLGTLEDFKSLVNTAHALDMKVIIDWVANHTAWDNHLIRDQPDWFTQDEAGQMRHPKDTDWLDVADLDYTRQGLRDYMKESLLYWVSDVGIDGYRCDVAGMVPTDFWEDVRLALDGIKPVFMLAEWQEPELHNSAFDASYAWRWKEIMQDIVNGQARAQDMADYYTDYQNNWPKGAMRMAYTSNHDQNTWDGIPQDIYGDAYEAAIVLSFTGEGIPLIYSGQECANTKRLEFFEKDLIQWRCDDPLNGLFRDLVQLKTDNPVLHNGAWGARAKVVENSKPQKIFTFIRHKEDNAVFVVVNLSDQTQKFQISDGLTLAQYSTFPTNSPVTLTGKDLSLPPWGWSIYVRN</sequence>
<dbReference type="Pfam" id="PF00128">
    <property type="entry name" value="Alpha-amylase"/>
    <property type="match status" value="1"/>
</dbReference>
<dbReference type="PANTHER" id="PTHR47786:SF2">
    <property type="entry name" value="GLYCOSYL HYDROLASE FAMILY 13 CATALYTIC DOMAIN-CONTAINING PROTEIN"/>
    <property type="match status" value="1"/>
</dbReference>
<dbReference type="InterPro" id="IPR006047">
    <property type="entry name" value="GH13_cat_dom"/>
</dbReference>
<dbReference type="InterPro" id="IPR056300">
    <property type="entry name" value="SusG-like_C"/>
</dbReference>
<dbReference type="SMART" id="SM00642">
    <property type="entry name" value="Aamy"/>
    <property type="match status" value="1"/>
</dbReference>
<feature type="domain" description="Glycosyl hydrolase family 13 catalytic" evidence="3">
    <location>
        <begin position="54"/>
        <end position="372"/>
    </location>
</feature>
<evidence type="ECO:0000313" key="5">
    <source>
        <dbReference type="Proteomes" id="UP000600865"/>
    </source>
</evidence>
<gene>
    <name evidence="4" type="ORF">GCM10011309_21200</name>
</gene>
<dbReference type="Proteomes" id="UP000600865">
    <property type="component" value="Unassembled WGS sequence"/>
</dbReference>
<comment type="similarity">
    <text evidence="1">Belongs to the glycosyl hydrolase 13 family.</text>
</comment>
<name>A0A918KPA6_9PROT</name>
<dbReference type="Pfam" id="PF23915">
    <property type="entry name" value="SusG_C"/>
    <property type="match status" value="1"/>
</dbReference>
<dbReference type="PROSITE" id="PS51257">
    <property type="entry name" value="PROKAR_LIPOPROTEIN"/>
    <property type="match status" value="1"/>
</dbReference>
<comment type="caution">
    <text evidence="4">The sequence shown here is derived from an EMBL/GenBank/DDBJ whole genome shotgun (WGS) entry which is preliminary data.</text>
</comment>
<evidence type="ECO:0000256" key="2">
    <source>
        <dbReference type="ARBA" id="ARBA00023295"/>
    </source>
</evidence>
<dbReference type="GO" id="GO:0016798">
    <property type="term" value="F:hydrolase activity, acting on glycosyl bonds"/>
    <property type="evidence" value="ECO:0007669"/>
    <property type="project" value="UniProtKB-KW"/>
</dbReference>
<dbReference type="InterPro" id="IPR013780">
    <property type="entry name" value="Glyco_hydro_b"/>
</dbReference>
<keyword evidence="2" id="KW-0326">Glycosidase</keyword>